<proteinExistence type="predicted"/>
<accession>A0A4S8KCD9</accession>
<evidence type="ECO:0000256" key="1">
    <source>
        <dbReference type="SAM" id="MobiDB-lite"/>
    </source>
</evidence>
<protein>
    <submittedName>
        <fullName evidence="2">Uncharacterized protein</fullName>
    </submittedName>
</protein>
<feature type="compositionally biased region" description="Basic and acidic residues" evidence="1">
    <location>
        <begin position="168"/>
        <end position="182"/>
    </location>
</feature>
<sequence>MRVIPQTPPRDLQVPRELRIARCSSRVFVGSAECSRRGTGGRGSPERCRTGLTAFRFLPRKWAPQICSDRTRLDPTCRSIPWDTMIRAVGRGGRSVTGFEKHCRAHLSLPPPPPPPLLSLSLAPGKGVFDVVLVLTCELLPGGGRGGFKGRSDGGGGRGRGRGSGGEGRGDERGYGDDDGRGGRGGRSRGDGQGGGIKGGSKAIVQPHKHVIPGRVKMQNGFRKKTYGTIF</sequence>
<keyword evidence="3" id="KW-1185">Reference proteome</keyword>
<evidence type="ECO:0000313" key="3">
    <source>
        <dbReference type="Proteomes" id="UP000317650"/>
    </source>
</evidence>
<dbReference type="EMBL" id="PYDT01000001">
    <property type="protein sequence ID" value="THU72800.1"/>
    <property type="molecule type" value="Genomic_DNA"/>
</dbReference>
<reference evidence="2 3" key="1">
    <citation type="journal article" date="2019" name="Nat. Plants">
        <title>Genome sequencing of Musa balbisiana reveals subgenome evolution and function divergence in polyploid bananas.</title>
        <authorList>
            <person name="Yao X."/>
        </authorList>
    </citation>
    <scope>NUCLEOTIDE SEQUENCE [LARGE SCALE GENOMIC DNA]</scope>
    <source>
        <strain evidence="3">cv. DH-PKW</strain>
        <tissue evidence="2">Leaves</tissue>
    </source>
</reference>
<dbReference type="Proteomes" id="UP000317650">
    <property type="component" value="Chromosome 4"/>
</dbReference>
<name>A0A4S8KCD9_MUSBA</name>
<comment type="caution">
    <text evidence="2">The sequence shown here is derived from an EMBL/GenBank/DDBJ whole genome shotgun (WGS) entry which is preliminary data.</text>
</comment>
<feature type="region of interest" description="Disordered" evidence="1">
    <location>
        <begin position="145"/>
        <end position="210"/>
    </location>
</feature>
<gene>
    <name evidence="2" type="ORF">C4D60_Mb04t15990</name>
</gene>
<organism evidence="2 3">
    <name type="scientific">Musa balbisiana</name>
    <name type="common">Banana</name>
    <dbReference type="NCBI Taxonomy" id="52838"/>
    <lineage>
        <taxon>Eukaryota</taxon>
        <taxon>Viridiplantae</taxon>
        <taxon>Streptophyta</taxon>
        <taxon>Embryophyta</taxon>
        <taxon>Tracheophyta</taxon>
        <taxon>Spermatophyta</taxon>
        <taxon>Magnoliopsida</taxon>
        <taxon>Liliopsida</taxon>
        <taxon>Zingiberales</taxon>
        <taxon>Musaceae</taxon>
        <taxon>Musa</taxon>
    </lineage>
</organism>
<feature type="compositionally biased region" description="Gly residues" evidence="1">
    <location>
        <begin position="145"/>
        <end position="167"/>
    </location>
</feature>
<evidence type="ECO:0000313" key="2">
    <source>
        <dbReference type="EMBL" id="THU72800.1"/>
    </source>
</evidence>
<dbReference type="AlphaFoldDB" id="A0A4S8KCD9"/>